<dbReference type="Pfam" id="PF14036">
    <property type="entry name" value="YlaH"/>
    <property type="match status" value="1"/>
</dbReference>
<protein>
    <submittedName>
        <fullName evidence="3">YlaH-like protein</fullName>
    </submittedName>
</protein>
<keyword evidence="2" id="KW-0472">Membrane</keyword>
<dbReference type="Proteomes" id="UP000323257">
    <property type="component" value="Unassembled WGS sequence"/>
</dbReference>
<dbReference type="InterPro" id="IPR025620">
    <property type="entry name" value="YlaH"/>
</dbReference>
<dbReference type="AlphaFoldDB" id="A0A5S5CFP2"/>
<name>A0A5S5CFP2_9BACL</name>
<evidence type="ECO:0000313" key="3">
    <source>
        <dbReference type="EMBL" id="TYP77979.1"/>
    </source>
</evidence>
<keyword evidence="2" id="KW-0812">Transmembrane</keyword>
<dbReference type="RefSeq" id="WP_148928453.1">
    <property type="nucleotide sequence ID" value="NZ_VNHS01000002.1"/>
</dbReference>
<comment type="caution">
    <text evidence="3">The sequence shown here is derived from an EMBL/GenBank/DDBJ whole genome shotgun (WGS) entry which is preliminary data.</text>
</comment>
<gene>
    <name evidence="3" type="ORF">BCM02_102553</name>
</gene>
<proteinExistence type="predicted"/>
<dbReference type="OrthoDB" id="2665181at2"/>
<evidence type="ECO:0000256" key="2">
    <source>
        <dbReference type="SAM" id="Phobius"/>
    </source>
</evidence>
<keyword evidence="4" id="KW-1185">Reference proteome</keyword>
<accession>A0A5S5CFP2</accession>
<feature type="region of interest" description="Disordered" evidence="1">
    <location>
        <begin position="89"/>
        <end position="109"/>
    </location>
</feature>
<evidence type="ECO:0000313" key="4">
    <source>
        <dbReference type="Proteomes" id="UP000323257"/>
    </source>
</evidence>
<reference evidence="3 4" key="1">
    <citation type="submission" date="2019-07" db="EMBL/GenBank/DDBJ databases">
        <title>Genomic Encyclopedia of Type Strains, Phase III (KMG-III): the genomes of soil and plant-associated and newly described type strains.</title>
        <authorList>
            <person name="Whitman W."/>
        </authorList>
    </citation>
    <scope>NUCLEOTIDE SEQUENCE [LARGE SCALE GENOMIC DNA]</scope>
    <source>
        <strain evidence="3 4">BL24</strain>
    </source>
</reference>
<sequence length="109" mass="12492">MQQWLHDHPVISYILIFCFVVYIFNSVFRAQKRLPILKEILVHVIMAIGSFVLWILQYDLLPIIQCMAVAVGMMLMLRGRQLYDKWKGNGKTEAKPEAQTGAAAENKLG</sequence>
<evidence type="ECO:0000256" key="1">
    <source>
        <dbReference type="SAM" id="MobiDB-lite"/>
    </source>
</evidence>
<feature type="transmembrane region" description="Helical" evidence="2">
    <location>
        <begin position="12"/>
        <end position="28"/>
    </location>
</feature>
<keyword evidence="2" id="KW-1133">Transmembrane helix</keyword>
<organism evidence="3 4">
    <name type="scientific">Paenibacillus methanolicus</name>
    <dbReference type="NCBI Taxonomy" id="582686"/>
    <lineage>
        <taxon>Bacteria</taxon>
        <taxon>Bacillati</taxon>
        <taxon>Bacillota</taxon>
        <taxon>Bacilli</taxon>
        <taxon>Bacillales</taxon>
        <taxon>Paenibacillaceae</taxon>
        <taxon>Paenibacillus</taxon>
    </lineage>
</organism>
<dbReference type="EMBL" id="VNHS01000002">
    <property type="protein sequence ID" value="TYP77979.1"/>
    <property type="molecule type" value="Genomic_DNA"/>
</dbReference>
<feature type="transmembrane region" description="Helical" evidence="2">
    <location>
        <begin position="62"/>
        <end position="79"/>
    </location>
</feature>
<feature type="transmembrane region" description="Helical" evidence="2">
    <location>
        <begin position="40"/>
        <end position="56"/>
    </location>
</feature>